<proteinExistence type="predicted"/>
<organism evidence="1">
    <name type="scientific">marine metagenome</name>
    <dbReference type="NCBI Taxonomy" id="408172"/>
    <lineage>
        <taxon>unclassified sequences</taxon>
        <taxon>metagenomes</taxon>
        <taxon>ecological metagenomes</taxon>
    </lineage>
</organism>
<name>A0A382H6Q6_9ZZZZ</name>
<protein>
    <submittedName>
        <fullName evidence="1">Uncharacterized protein</fullName>
    </submittedName>
</protein>
<dbReference type="AlphaFoldDB" id="A0A382H6Q6"/>
<reference evidence="1" key="1">
    <citation type="submission" date="2018-05" db="EMBL/GenBank/DDBJ databases">
        <authorList>
            <person name="Lanie J.A."/>
            <person name="Ng W.-L."/>
            <person name="Kazmierczak K.M."/>
            <person name="Andrzejewski T.M."/>
            <person name="Davidsen T.M."/>
            <person name="Wayne K.J."/>
            <person name="Tettelin H."/>
            <person name="Glass J.I."/>
            <person name="Rusch D."/>
            <person name="Podicherti R."/>
            <person name="Tsui H.-C.T."/>
            <person name="Winkler M.E."/>
        </authorList>
    </citation>
    <scope>NUCLEOTIDE SEQUENCE</scope>
</reference>
<dbReference type="EMBL" id="UINC01059245">
    <property type="protein sequence ID" value="SVB82443.1"/>
    <property type="molecule type" value="Genomic_DNA"/>
</dbReference>
<evidence type="ECO:0000313" key="1">
    <source>
        <dbReference type="EMBL" id="SVB82443.1"/>
    </source>
</evidence>
<sequence>MKSLATITRNDIDTIKIALNDSVSDINTELRLDIKEKKRLELLDYKGRYLKVYNKLRQNPSIYSLSETELDITAGGLNDAIQLLEEMLTDAELDDQEKEETISVKDNCNRLVELLAG</sequence>
<accession>A0A382H6Q6</accession>
<gene>
    <name evidence="1" type="ORF">METZ01_LOCUS235297</name>
</gene>